<keyword evidence="7" id="KW-1185">Reference proteome</keyword>
<dbReference type="InterPro" id="IPR050361">
    <property type="entry name" value="MPP/UQCRC_Complex"/>
</dbReference>
<sequence length="515" mass="56898">MEESVTASHQGKENVGISVTASHQGKPSMEVSVTASHQGLQNVEVSVTASHQGKQNVEESVTASYQGKPSMEVSVTASHQGKPSMEVSVTASHQGKPSMEVSVTASHQGKPSMEVSVTASHQASLYHLYRDTLIYAASLEPSGLRDSIDIMSDVVLRSNISQEELQGAVQAVAYDLEAMHMNPDPEMLLMEHIHKASFRDNTLGLPKFCPEENIGTIDKSQLHTYMKNFHTPSRMVIAGVGVPHDELVDLVQELFVEKKKPIWEEDAQLINPNKEADLSISQYTGGKVLVEKDLSSVSLGPNPMPELAHLVIGLESCSHRDDDFIAFCVLNMMMGGGGSFSAGGPGKGMFTRLYTYVLNRFHWIHSATAFNHAYEDGGVFCIHASADPKQLGSLTEVIVGELINTSRNIRNDELERAKTQLQSMLLMNLENRPVMFEDVGRQVLSRGSRRQPEYYFDEIGKITMDDVYRVVHRMMKSKPAIVGYGTLKNLPTYEKIQDSLLSNDGKSRKKIFNIF</sequence>
<dbReference type="Pfam" id="PF05193">
    <property type="entry name" value="Peptidase_M16_C"/>
    <property type="match status" value="1"/>
</dbReference>
<comment type="function">
    <text evidence="1">Substrate recognition and binding subunit of the essential mitochondrial processing protease (MPP), which cleaves the mitochondrial sequence off newly imported precursors proteins.</text>
</comment>
<feature type="compositionally biased region" description="Polar residues" evidence="3">
    <location>
        <begin position="17"/>
        <end position="36"/>
    </location>
</feature>
<evidence type="ECO:0000313" key="6">
    <source>
        <dbReference type="EMBL" id="KAK3088082.1"/>
    </source>
</evidence>
<organism evidence="6 7">
    <name type="scientific">Pinctada imbricata</name>
    <name type="common">Atlantic pearl-oyster</name>
    <name type="synonym">Pinctada martensii</name>
    <dbReference type="NCBI Taxonomy" id="66713"/>
    <lineage>
        <taxon>Eukaryota</taxon>
        <taxon>Metazoa</taxon>
        <taxon>Spiralia</taxon>
        <taxon>Lophotrochozoa</taxon>
        <taxon>Mollusca</taxon>
        <taxon>Bivalvia</taxon>
        <taxon>Autobranchia</taxon>
        <taxon>Pteriomorphia</taxon>
        <taxon>Pterioida</taxon>
        <taxon>Pterioidea</taxon>
        <taxon>Pteriidae</taxon>
        <taxon>Pinctada</taxon>
    </lineage>
</organism>
<gene>
    <name evidence="6" type="ORF">FSP39_014459</name>
</gene>
<dbReference type="InterPro" id="IPR011765">
    <property type="entry name" value="Pept_M16_N"/>
</dbReference>
<feature type="domain" description="Peptidase M16 C-terminal" evidence="5">
    <location>
        <begin position="217"/>
        <end position="421"/>
    </location>
</feature>
<feature type="region of interest" description="Disordered" evidence="3">
    <location>
        <begin position="1"/>
        <end position="36"/>
    </location>
</feature>
<dbReference type="AlphaFoldDB" id="A0AA88XSY3"/>
<accession>A0AA88XSY3</accession>
<proteinExistence type="inferred from homology"/>
<dbReference type="Gene3D" id="3.30.830.10">
    <property type="entry name" value="Metalloenzyme, LuxS/M16 peptidase-like"/>
    <property type="match status" value="2"/>
</dbReference>
<feature type="domain" description="Peptidase M16 N-terminal" evidence="4">
    <location>
        <begin position="129"/>
        <end position="211"/>
    </location>
</feature>
<dbReference type="FunFam" id="3.30.830.10:FF:000010">
    <property type="entry name" value="Mitochondrial-processing peptidase alpha subunit, mitochondrial"/>
    <property type="match status" value="1"/>
</dbReference>
<dbReference type="SUPFAM" id="SSF63411">
    <property type="entry name" value="LuxS/MPP-like metallohydrolase"/>
    <property type="match status" value="2"/>
</dbReference>
<evidence type="ECO:0000256" key="2">
    <source>
        <dbReference type="ARBA" id="ARBA00007261"/>
    </source>
</evidence>
<dbReference type="Proteomes" id="UP001186944">
    <property type="component" value="Unassembled WGS sequence"/>
</dbReference>
<protein>
    <recommendedName>
        <fullName evidence="8">Mitochondrial-processing peptidase subunit alpha</fullName>
    </recommendedName>
</protein>
<reference evidence="6" key="1">
    <citation type="submission" date="2019-08" db="EMBL/GenBank/DDBJ databases">
        <title>The improved chromosome-level genome for the pearl oyster Pinctada fucata martensii using PacBio sequencing and Hi-C.</title>
        <authorList>
            <person name="Zheng Z."/>
        </authorList>
    </citation>
    <scope>NUCLEOTIDE SEQUENCE</scope>
    <source>
        <strain evidence="6">ZZ-2019</strain>
        <tissue evidence="6">Adductor muscle</tissue>
    </source>
</reference>
<evidence type="ECO:0000256" key="1">
    <source>
        <dbReference type="ARBA" id="ARBA00002123"/>
    </source>
</evidence>
<dbReference type="GO" id="GO:0046872">
    <property type="term" value="F:metal ion binding"/>
    <property type="evidence" value="ECO:0007669"/>
    <property type="project" value="InterPro"/>
</dbReference>
<comment type="caution">
    <text evidence="6">The sequence shown here is derived from an EMBL/GenBank/DDBJ whole genome shotgun (WGS) entry which is preliminary data.</text>
</comment>
<evidence type="ECO:0000259" key="5">
    <source>
        <dbReference type="Pfam" id="PF05193"/>
    </source>
</evidence>
<dbReference type="PANTHER" id="PTHR11851:SF49">
    <property type="entry name" value="MITOCHONDRIAL-PROCESSING PEPTIDASE SUBUNIT ALPHA"/>
    <property type="match status" value="1"/>
</dbReference>
<evidence type="ECO:0000256" key="3">
    <source>
        <dbReference type="SAM" id="MobiDB-lite"/>
    </source>
</evidence>
<dbReference type="EMBL" id="VSWD01000011">
    <property type="protein sequence ID" value="KAK3088082.1"/>
    <property type="molecule type" value="Genomic_DNA"/>
</dbReference>
<evidence type="ECO:0000259" key="4">
    <source>
        <dbReference type="Pfam" id="PF00675"/>
    </source>
</evidence>
<dbReference type="InterPro" id="IPR011249">
    <property type="entry name" value="Metalloenz_LuxS/M16"/>
</dbReference>
<dbReference type="GO" id="GO:0005739">
    <property type="term" value="C:mitochondrion"/>
    <property type="evidence" value="ECO:0007669"/>
    <property type="project" value="TreeGrafter"/>
</dbReference>
<comment type="similarity">
    <text evidence="2">Belongs to the peptidase M16 family.</text>
</comment>
<evidence type="ECO:0000313" key="7">
    <source>
        <dbReference type="Proteomes" id="UP001186944"/>
    </source>
</evidence>
<evidence type="ECO:0008006" key="8">
    <source>
        <dbReference type="Google" id="ProtNLM"/>
    </source>
</evidence>
<feature type="region of interest" description="Disordered" evidence="3">
    <location>
        <begin position="48"/>
        <end position="84"/>
    </location>
</feature>
<name>A0AA88XSY3_PINIB</name>
<dbReference type="InterPro" id="IPR007863">
    <property type="entry name" value="Peptidase_M16_C"/>
</dbReference>
<dbReference type="GO" id="GO:0006627">
    <property type="term" value="P:protein processing involved in protein targeting to mitochondrion"/>
    <property type="evidence" value="ECO:0007669"/>
    <property type="project" value="TreeGrafter"/>
</dbReference>
<dbReference type="Pfam" id="PF00675">
    <property type="entry name" value="Peptidase_M16"/>
    <property type="match status" value="1"/>
</dbReference>
<dbReference type="PANTHER" id="PTHR11851">
    <property type="entry name" value="METALLOPROTEASE"/>
    <property type="match status" value="1"/>
</dbReference>